<evidence type="ECO:0000313" key="3">
    <source>
        <dbReference type="EMBL" id="KRY68245.1"/>
    </source>
</evidence>
<evidence type="ECO:0000256" key="1">
    <source>
        <dbReference type="SAM" id="MobiDB-lite"/>
    </source>
</evidence>
<dbReference type="Proteomes" id="UP000054805">
    <property type="component" value="Unassembled WGS sequence"/>
</dbReference>
<dbReference type="OrthoDB" id="10401040at2759"/>
<dbReference type="EMBL" id="JYDS01000139">
    <property type="protein sequence ID" value="KRZ23638.1"/>
    <property type="molecule type" value="Genomic_DNA"/>
</dbReference>
<feature type="region of interest" description="Disordered" evidence="1">
    <location>
        <begin position="90"/>
        <end position="113"/>
    </location>
</feature>
<keyword evidence="7" id="KW-1185">Reference proteome</keyword>
<sequence length="113" mass="13168">MLELVNNIFSARKRNVQLVDENFHQLPEFQANNFAFKVDKSKIKIPKNQTKKTILQNTDVEFQRQMPARQEQPLNETISFSKFLNKLKQRPLGKQVRKSSGKHQLTTTAKDGK</sequence>
<comment type="caution">
    <text evidence="2">The sequence shown here is derived from an EMBL/GenBank/DDBJ whole genome shotgun (WGS) entry which is preliminary data.</text>
</comment>
<evidence type="ECO:0000313" key="6">
    <source>
        <dbReference type="Proteomes" id="UP000054632"/>
    </source>
</evidence>
<protein>
    <submittedName>
        <fullName evidence="2">Uncharacterized protein</fullName>
    </submittedName>
</protein>
<gene>
    <name evidence="3" type="ORF">T4A_8118</name>
    <name evidence="4" type="ORF">T4B_6442</name>
    <name evidence="5" type="ORF">T4C_8237</name>
    <name evidence="2" type="ORF">T4E_10393</name>
</gene>
<dbReference type="AlphaFoldDB" id="A0A0V0XJH0"/>
<feature type="compositionally biased region" description="Polar residues" evidence="1">
    <location>
        <begin position="102"/>
        <end position="113"/>
    </location>
</feature>
<organism evidence="2 8">
    <name type="scientific">Trichinella pseudospiralis</name>
    <name type="common">Parasitic roundworm</name>
    <dbReference type="NCBI Taxonomy" id="6337"/>
    <lineage>
        <taxon>Eukaryota</taxon>
        <taxon>Metazoa</taxon>
        <taxon>Ecdysozoa</taxon>
        <taxon>Nematoda</taxon>
        <taxon>Enoplea</taxon>
        <taxon>Dorylaimia</taxon>
        <taxon>Trichinellida</taxon>
        <taxon>Trichinellidae</taxon>
        <taxon>Trichinella</taxon>
    </lineage>
</organism>
<dbReference type="EMBL" id="JYDV01000086">
    <property type="protein sequence ID" value="KRZ35652.1"/>
    <property type="molecule type" value="Genomic_DNA"/>
</dbReference>
<reference evidence="6 7" key="1">
    <citation type="submission" date="2015-01" db="EMBL/GenBank/DDBJ databases">
        <title>Evolution of Trichinella species and genotypes.</title>
        <authorList>
            <person name="Korhonen P.K."/>
            <person name="Edoardo P."/>
            <person name="Giuseppe L.R."/>
            <person name="Gasser R.B."/>
        </authorList>
    </citation>
    <scope>NUCLEOTIDE SEQUENCE [LARGE SCALE GENOMIC DNA]</scope>
    <source>
        <strain evidence="3">ISS13</strain>
        <strain evidence="2">ISS141</strain>
        <strain evidence="5">ISS176</strain>
        <strain evidence="4">ISS588</strain>
    </source>
</reference>
<proteinExistence type="predicted"/>
<evidence type="ECO:0000313" key="7">
    <source>
        <dbReference type="Proteomes" id="UP000054805"/>
    </source>
</evidence>
<feature type="compositionally biased region" description="Basic residues" evidence="1">
    <location>
        <begin position="90"/>
        <end position="101"/>
    </location>
</feature>
<name>A0A0V0XJH0_TRIPS</name>
<dbReference type="EMBL" id="JYDU01000249">
    <property type="protein sequence ID" value="KRX88154.1"/>
    <property type="molecule type" value="Genomic_DNA"/>
</dbReference>
<evidence type="ECO:0000313" key="5">
    <source>
        <dbReference type="EMBL" id="KRZ35652.1"/>
    </source>
</evidence>
<accession>A0A0V0XJH0</accession>
<dbReference type="Proteomes" id="UP000054815">
    <property type="component" value="Unassembled WGS sequence"/>
</dbReference>
<dbReference type="Proteomes" id="UP000054632">
    <property type="component" value="Unassembled WGS sequence"/>
</dbReference>
<dbReference type="EMBL" id="JYDR01000116">
    <property type="protein sequence ID" value="KRY68245.1"/>
    <property type="molecule type" value="Genomic_DNA"/>
</dbReference>
<evidence type="ECO:0000313" key="2">
    <source>
        <dbReference type="EMBL" id="KRX88154.1"/>
    </source>
</evidence>
<evidence type="ECO:0000313" key="8">
    <source>
        <dbReference type="Proteomes" id="UP000054815"/>
    </source>
</evidence>
<evidence type="ECO:0000313" key="4">
    <source>
        <dbReference type="EMBL" id="KRZ23638.1"/>
    </source>
</evidence>
<dbReference type="Proteomes" id="UP000054826">
    <property type="component" value="Unassembled WGS sequence"/>
</dbReference>